<feature type="non-terminal residue" evidence="4">
    <location>
        <position position="131"/>
    </location>
</feature>
<dbReference type="InterPro" id="IPR000914">
    <property type="entry name" value="SBP_5_dom"/>
</dbReference>
<dbReference type="Pfam" id="PF00496">
    <property type="entry name" value="SBP_bac_5"/>
    <property type="match status" value="1"/>
</dbReference>
<name>A0A2J0YSF2_RHIML</name>
<protein>
    <submittedName>
        <fullName evidence="4">Heme-binding protein</fullName>
    </submittedName>
</protein>
<gene>
    <name evidence="4" type="ORF">CEJ86_33785</name>
</gene>
<sequence>KIVGLDDWKEAGSDYSKPVEGLKALDRYTIQIKLTKPYPQLTYTFAMGFAGIVPKEAVDKYGRELSVHPVGSGPYRMVSHNNTKTILEKNPNYRREIFDLAGSGYDAQKHGGLGIESLDGQVIPIVDRIEA</sequence>
<feature type="non-terminal residue" evidence="4">
    <location>
        <position position="1"/>
    </location>
</feature>
<proteinExistence type="inferred from homology"/>
<organism evidence="4 5">
    <name type="scientific">Rhizobium meliloti</name>
    <name type="common">Ensifer meliloti</name>
    <name type="synonym">Sinorhizobium meliloti</name>
    <dbReference type="NCBI Taxonomy" id="382"/>
    <lineage>
        <taxon>Bacteria</taxon>
        <taxon>Pseudomonadati</taxon>
        <taxon>Pseudomonadota</taxon>
        <taxon>Alphaproteobacteria</taxon>
        <taxon>Hyphomicrobiales</taxon>
        <taxon>Rhizobiaceae</taxon>
        <taxon>Sinorhizobium/Ensifer group</taxon>
        <taxon>Sinorhizobium</taxon>
    </lineage>
</organism>
<feature type="domain" description="Solute-binding protein family 5" evidence="3">
    <location>
        <begin position="14"/>
        <end position="94"/>
    </location>
</feature>
<dbReference type="Gene3D" id="3.40.190.10">
    <property type="entry name" value="Periplasmic binding protein-like II"/>
    <property type="match status" value="1"/>
</dbReference>
<dbReference type="GO" id="GO:1904680">
    <property type="term" value="F:peptide transmembrane transporter activity"/>
    <property type="evidence" value="ECO:0007669"/>
    <property type="project" value="TreeGrafter"/>
</dbReference>
<comment type="similarity">
    <text evidence="2">Belongs to the bacterial solute-binding protein 5 family.</text>
</comment>
<dbReference type="PANTHER" id="PTHR30290">
    <property type="entry name" value="PERIPLASMIC BINDING COMPONENT OF ABC TRANSPORTER"/>
    <property type="match status" value="1"/>
</dbReference>
<dbReference type="RefSeq" id="WP_234819393.1">
    <property type="nucleotide sequence ID" value="NZ_NJGD01000165.1"/>
</dbReference>
<dbReference type="AlphaFoldDB" id="A0A2J0YSF2"/>
<accession>A0A2J0YSF2</accession>
<reference evidence="4 5" key="1">
    <citation type="submission" date="2017-06" db="EMBL/GenBank/DDBJ databases">
        <title>Ensifer strains isolated from leguminous trees and herbs display diverse denitrification phenotypes with some acting as strong N2O sinks.</title>
        <authorList>
            <person name="Woliy K."/>
            <person name="Mania D."/>
            <person name="Bakken L.R."/>
            <person name="Frostegard A."/>
        </authorList>
    </citation>
    <scope>NUCLEOTIDE SEQUENCE [LARGE SCALE GENOMIC DNA]</scope>
    <source>
        <strain evidence="4 5">AC50a</strain>
    </source>
</reference>
<dbReference type="InterPro" id="IPR039424">
    <property type="entry name" value="SBP_5"/>
</dbReference>
<dbReference type="GO" id="GO:0015833">
    <property type="term" value="P:peptide transport"/>
    <property type="evidence" value="ECO:0007669"/>
    <property type="project" value="TreeGrafter"/>
</dbReference>
<comment type="subcellular location">
    <subcellularLocation>
        <location evidence="1">Periplasm</location>
    </subcellularLocation>
</comment>
<evidence type="ECO:0000259" key="3">
    <source>
        <dbReference type="Pfam" id="PF00496"/>
    </source>
</evidence>
<evidence type="ECO:0000313" key="5">
    <source>
        <dbReference type="Proteomes" id="UP000231987"/>
    </source>
</evidence>
<dbReference type="EMBL" id="NJGD01000165">
    <property type="protein sequence ID" value="PJR06193.1"/>
    <property type="molecule type" value="Genomic_DNA"/>
</dbReference>
<evidence type="ECO:0000256" key="1">
    <source>
        <dbReference type="ARBA" id="ARBA00004418"/>
    </source>
</evidence>
<dbReference type="Proteomes" id="UP000231987">
    <property type="component" value="Unassembled WGS sequence"/>
</dbReference>
<dbReference type="SUPFAM" id="SSF53850">
    <property type="entry name" value="Periplasmic binding protein-like II"/>
    <property type="match status" value="1"/>
</dbReference>
<evidence type="ECO:0000256" key="2">
    <source>
        <dbReference type="ARBA" id="ARBA00005695"/>
    </source>
</evidence>
<evidence type="ECO:0000313" key="4">
    <source>
        <dbReference type="EMBL" id="PJR06193.1"/>
    </source>
</evidence>
<comment type="caution">
    <text evidence="4">The sequence shown here is derived from an EMBL/GenBank/DDBJ whole genome shotgun (WGS) entry which is preliminary data.</text>
</comment>